<evidence type="ECO:0000313" key="3">
    <source>
        <dbReference type="Proteomes" id="UP000263326"/>
    </source>
</evidence>
<organism evidence="2 3">
    <name type="scientific">Dickeya phage vB_DsoM_JA29</name>
    <dbReference type="NCBI Taxonomy" id="2283031"/>
    <lineage>
        <taxon>Viruses</taxon>
        <taxon>Duplodnaviria</taxon>
        <taxon>Heunggongvirae</taxon>
        <taxon>Uroviricota</taxon>
        <taxon>Caudoviricetes</taxon>
        <taxon>Salmondvirus</taxon>
        <taxon>Salmondvirus JA29</taxon>
    </lineage>
</organism>
<feature type="region of interest" description="Disordered" evidence="1">
    <location>
        <begin position="1"/>
        <end position="47"/>
    </location>
</feature>
<gene>
    <name evidence="2" type="ORF">JA29_070</name>
</gene>
<evidence type="ECO:0000256" key="1">
    <source>
        <dbReference type="SAM" id="MobiDB-lite"/>
    </source>
</evidence>
<keyword evidence="3" id="KW-1185">Reference proteome</keyword>
<evidence type="ECO:0000313" key="2">
    <source>
        <dbReference type="EMBL" id="AXG66796.1"/>
    </source>
</evidence>
<reference evidence="2 3" key="1">
    <citation type="journal article" date="2018" name="Front. Microbiol.">
        <title>Jumbo Bacteriophages Are Represented Within an Increasing Diversity of Environmental Viruses Infecting the Emerging Phytopathogen, Dickeya solani.</title>
        <authorList>
            <person name="Day A.W."/>
            <person name="Ahn J."/>
            <person name="Salmond G.P.C."/>
        </authorList>
    </citation>
    <scope>NUCLEOTIDE SEQUENCE [LARGE SCALE GENOMIC DNA]</scope>
</reference>
<feature type="compositionally biased region" description="Polar residues" evidence="1">
    <location>
        <begin position="36"/>
        <end position="47"/>
    </location>
</feature>
<dbReference type="Proteomes" id="UP000263326">
    <property type="component" value="Segment"/>
</dbReference>
<feature type="compositionally biased region" description="Basic and acidic residues" evidence="1">
    <location>
        <begin position="1"/>
        <end position="27"/>
    </location>
</feature>
<proteinExistence type="predicted"/>
<protein>
    <submittedName>
        <fullName evidence="2">Uncharacterized protein</fullName>
    </submittedName>
</protein>
<name>A0A384ZX33_9CAUD</name>
<dbReference type="EMBL" id="MH460461">
    <property type="protein sequence ID" value="AXG66796.1"/>
    <property type="molecule type" value="Genomic_DNA"/>
</dbReference>
<accession>A0A384ZX33</accession>
<sequence>MAERDKNTGRFRKSEGKKEVQPQKEDVQETELFEAQTESESLPDSISMQSSAVGSLAQDLELRFCNLGLTTKTPVYEYFNCEDDCDEDEGQELSSDEENYHYAFANIANRLSSSNRAAGTNHRAFNVVRFPAINSLLALNFVLNSAMRAFDNNNGEAIRSFSERTGDGFVGFGENECFFNELASNARRLMNELSINLLGRETVHIDGEESLNYERVESQNLLDHLSGVSGVMSTILAHGKSFEKQLGELLA</sequence>